<evidence type="ECO:0000256" key="1">
    <source>
        <dbReference type="SAM" id="SignalP"/>
    </source>
</evidence>
<keyword evidence="3" id="KW-1185">Reference proteome</keyword>
<accession>A0A3M0FVG0</accession>
<sequence length="160" mass="17855">MKTVITLCIALAVSICTAQEPAKINENLLSPEQVEQLKETLTSIAQKLDSNKDTFFSKEEVQLLMQKLESTQEQQAQSTVFSKTYRTDSSPTSHTEVKYSVTLNDKEDLAGIEDLKNLDLSELSSTMADFVTALLQSPKIKELAVSLQQLQEKLENAKKD</sequence>
<evidence type="ECO:0000313" key="3">
    <source>
        <dbReference type="Proteomes" id="UP000281985"/>
    </source>
</evidence>
<comment type="caution">
    <text evidence="2">The sequence shown here is derived from an EMBL/GenBank/DDBJ whole genome shotgun (WGS) entry which is preliminary data.</text>
</comment>
<evidence type="ECO:0000313" key="2">
    <source>
        <dbReference type="EMBL" id="RMB56661.1"/>
    </source>
</evidence>
<gene>
    <name evidence="2" type="ORF">EAX61_13730</name>
</gene>
<reference evidence="2 3" key="1">
    <citation type="submission" date="2018-10" db="EMBL/GenBank/DDBJ databases">
        <title>Dokdonia luteus sp. nov., isolated from sea water.</title>
        <authorList>
            <person name="Zhou L.Y."/>
            <person name="Du Z.J."/>
        </authorList>
    </citation>
    <scope>NUCLEOTIDE SEQUENCE [LARGE SCALE GENOMIC DNA]</scope>
    <source>
        <strain evidence="2 3">SH27</strain>
    </source>
</reference>
<dbReference type="AlphaFoldDB" id="A0A3M0FVG0"/>
<dbReference type="Proteomes" id="UP000281985">
    <property type="component" value="Unassembled WGS sequence"/>
</dbReference>
<name>A0A3M0FVG0_9FLAO</name>
<feature type="signal peptide" evidence="1">
    <location>
        <begin position="1"/>
        <end position="18"/>
    </location>
</feature>
<evidence type="ECO:0008006" key="4">
    <source>
        <dbReference type="Google" id="ProtNLM"/>
    </source>
</evidence>
<feature type="chain" id="PRO_5018280287" description="EF-hand domain-containing protein" evidence="1">
    <location>
        <begin position="19"/>
        <end position="160"/>
    </location>
</feature>
<protein>
    <recommendedName>
        <fullName evidence="4">EF-hand domain-containing protein</fullName>
    </recommendedName>
</protein>
<organism evidence="2 3">
    <name type="scientific">Dokdonia sinensis</name>
    <dbReference type="NCBI Taxonomy" id="2479847"/>
    <lineage>
        <taxon>Bacteria</taxon>
        <taxon>Pseudomonadati</taxon>
        <taxon>Bacteroidota</taxon>
        <taxon>Flavobacteriia</taxon>
        <taxon>Flavobacteriales</taxon>
        <taxon>Flavobacteriaceae</taxon>
        <taxon>Dokdonia</taxon>
    </lineage>
</organism>
<proteinExistence type="predicted"/>
<dbReference type="RefSeq" id="WP_121918282.1">
    <property type="nucleotide sequence ID" value="NZ_REFV01000015.1"/>
</dbReference>
<dbReference type="EMBL" id="REFV01000015">
    <property type="protein sequence ID" value="RMB56661.1"/>
    <property type="molecule type" value="Genomic_DNA"/>
</dbReference>
<keyword evidence="1" id="KW-0732">Signal</keyword>